<protein>
    <submittedName>
        <fullName evidence="1">Uncharacterized protein</fullName>
    </submittedName>
</protein>
<dbReference type="AlphaFoldDB" id="A0A2N9AHY3"/>
<proteinExistence type="predicted"/>
<sequence>MGVSLRMRLGGCSVQFNALIGTRATDACIPTIRFRSRLAIPGPADRDGNVIFNDRQLELTLLGSQA</sequence>
<accession>A0A2N9AHY3</accession>
<dbReference type="Proteomes" id="UP000233769">
    <property type="component" value="Chromosome tk0001"/>
</dbReference>
<gene>
    <name evidence="1" type="ORF">TK0001_0373</name>
</gene>
<evidence type="ECO:0000313" key="1">
    <source>
        <dbReference type="EMBL" id="SOR26975.1"/>
    </source>
</evidence>
<name>A0A2N9AHY3_METEX</name>
<dbReference type="EMBL" id="LT962688">
    <property type="protein sequence ID" value="SOR26975.1"/>
    <property type="molecule type" value="Genomic_DNA"/>
</dbReference>
<organism evidence="1 2">
    <name type="scientific">Methylorubrum extorquens</name>
    <name type="common">Methylobacterium dichloromethanicum</name>
    <name type="synonym">Methylobacterium extorquens</name>
    <dbReference type="NCBI Taxonomy" id="408"/>
    <lineage>
        <taxon>Bacteria</taxon>
        <taxon>Pseudomonadati</taxon>
        <taxon>Pseudomonadota</taxon>
        <taxon>Alphaproteobacteria</taxon>
        <taxon>Hyphomicrobiales</taxon>
        <taxon>Methylobacteriaceae</taxon>
        <taxon>Methylorubrum</taxon>
    </lineage>
</organism>
<evidence type="ECO:0000313" key="2">
    <source>
        <dbReference type="Proteomes" id="UP000233769"/>
    </source>
</evidence>
<reference evidence="2" key="1">
    <citation type="submission" date="2017-10" db="EMBL/GenBank/DDBJ databases">
        <authorList>
            <person name="Regsiter A."/>
            <person name="William W."/>
        </authorList>
    </citation>
    <scope>NUCLEOTIDE SEQUENCE [LARGE SCALE GENOMIC DNA]</scope>
</reference>